<feature type="domain" description="PB1" evidence="2">
    <location>
        <begin position="50"/>
        <end position="141"/>
    </location>
</feature>
<reference evidence="4" key="1">
    <citation type="submission" date="2025-08" db="UniProtKB">
        <authorList>
            <consortium name="RefSeq"/>
        </authorList>
    </citation>
    <scope>IDENTIFICATION</scope>
</reference>
<dbReference type="FunFam" id="3.10.20.90:FF:000058">
    <property type="entry name" value="Octicosapeptide/phox/Bem1p domain kinase superfamily protein"/>
    <property type="match status" value="1"/>
</dbReference>
<dbReference type="InParanoid" id="A0A1U7ZRK4"/>
<dbReference type="PANTHER" id="PTHR31066">
    <property type="entry name" value="OS05G0427100 PROTEIN-RELATED"/>
    <property type="match status" value="1"/>
</dbReference>
<dbReference type="InterPro" id="IPR053198">
    <property type="entry name" value="Gynoecium_Dev_Regulator"/>
</dbReference>
<dbReference type="CDD" id="cd06410">
    <property type="entry name" value="PB1_UP2"/>
    <property type="match status" value="1"/>
</dbReference>
<dbReference type="Gene3D" id="3.10.20.90">
    <property type="entry name" value="Phosphatidylinositol 3-kinase Catalytic Subunit, Chain A, domain 1"/>
    <property type="match status" value="1"/>
</dbReference>
<dbReference type="SUPFAM" id="SSF54277">
    <property type="entry name" value="CAD &amp; PB1 domains"/>
    <property type="match status" value="1"/>
</dbReference>
<dbReference type="GeneID" id="104595565"/>
<dbReference type="OrthoDB" id="1938580at2759"/>
<dbReference type="InterPro" id="IPR000270">
    <property type="entry name" value="PB1_dom"/>
</dbReference>
<organism evidence="3 4">
    <name type="scientific">Nelumbo nucifera</name>
    <name type="common">Sacred lotus</name>
    <dbReference type="NCBI Taxonomy" id="4432"/>
    <lineage>
        <taxon>Eukaryota</taxon>
        <taxon>Viridiplantae</taxon>
        <taxon>Streptophyta</taxon>
        <taxon>Embryophyta</taxon>
        <taxon>Tracheophyta</taxon>
        <taxon>Spermatophyta</taxon>
        <taxon>Magnoliopsida</taxon>
        <taxon>Proteales</taxon>
        <taxon>Nelumbonaceae</taxon>
        <taxon>Nelumbo</taxon>
    </lineage>
</organism>
<evidence type="ECO:0000313" key="3">
    <source>
        <dbReference type="Proteomes" id="UP000189703"/>
    </source>
</evidence>
<dbReference type="eggNOG" id="ENOG502QUUM">
    <property type="taxonomic scope" value="Eukaryota"/>
</dbReference>
<evidence type="ECO:0000256" key="1">
    <source>
        <dbReference type="SAM" id="MobiDB-lite"/>
    </source>
</evidence>
<feature type="region of interest" description="Disordered" evidence="1">
    <location>
        <begin position="1"/>
        <end position="24"/>
    </location>
</feature>
<accession>A0A1U7ZRK4</accession>
<dbReference type="PANTHER" id="PTHR31066:SF85">
    <property type="entry name" value="OS02G0809100 PROTEIN"/>
    <property type="match status" value="1"/>
</dbReference>
<keyword evidence="3" id="KW-1185">Reference proteome</keyword>
<dbReference type="SMART" id="SM00666">
    <property type="entry name" value="PB1"/>
    <property type="match status" value="1"/>
</dbReference>
<dbReference type="Pfam" id="PF00564">
    <property type="entry name" value="PB1"/>
    <property type="match status" value="1"/>
</dbReference>
<proteinExistence type="predicted"/>
<feature type="compositionally biased region" description="Low complexity" evidence="1">
    <location>
        <begin position="1"/>
        <end position="16"/>
    </location>
</feature>
<dbReference type="RefSeq" id="XP_010254643.1">
    <property type="nucleotide sequence ID" value="XM_010256341.2"/>
</dbReference>
<dbReference type="KEGG" id="nnu:104595565"/>
<dbReference type="AlphaFoldDB" id="A0A1U7ZRK4"/>
<protein>
    <submittedName>
        <fullName evidence="4">Uncharacterized protein LOC104595565</fullName>
    </submittedName>
</protein>
<dbReference type="FunCoup" id="A0A1U7ZRK4">
    <property type="interactions" value="1490"/>
</dbReference>
<dbReference type="OMA" id="KNDDRHP"/>
<dbReference type="Proteomes" id="UP000189703">
    <property type="component" value="Unplaced"/>
</dbReference>
<evidence type="ECO:0000313" key="4">
    <source>
        <dbReference type="RefSeq" id="XP_010254643.1"/>
    </source>
</evidence>
<sequence>MENYSYSYPDSSNSSPRSREIDSENPLWEDLPNYKIRFMCSYGGKIQPRPHDNQLAYIGGDTKILSVDRGIRFSALISKLSSLCASDVELSLFKYQLPGEDLDALISVTNDEDLEHMMLEYDRLHRASAKPARLRLFLFPHNPSPQNAFASNEPKTDSEWFVDALNNVPIQSLDASSPPAPSIQNNPDFLFGLDKGSAIQPQPPPAAKPTIPEPDLPEVPAPEIPIGTDSCRYDRRMAAEPIAPSIEIQRQIQELKRLQIAEQEQNVYQKQSEENLAKAFPGELYVQKIPEKTAPVPSPVPVTVPHPASYWPERHMTTAPYQPTTVTGEHPVYLIPTPAGVYHAPAAHPIAGQVGQGYYAMPRVLQDVYREPQVYSVGPPAAQPAKVGMYKEGGVGIVRPAAGAAAMAEAGYAQVAYDSAGRQVYYTTTAPGMVPNYQTVTAARIDVRQGGAATPAVVSQEAGKMGGKPSQGSL</sequence>
<gene>
    <name evidence="4" type="primary">LOC104595565</name>
</gene>
<evidence type="ECO:0000259" key="2">
    <source>
        <dbReference type="SMART" id="SM00666"/>
    </source>
</evidence>
<name>A0A1U7ZRK4_NELNU</name>